<dbReference type="RefSeq" id="WP_283410827.1">
    <property type="nucleotide sequence ID" value="NZ_FXUF01000022.1"/>
</dbReference>
<evidence type="ECO:0000313" key="9">
    <source>
        <dbReference type="EMBL" id="SMP71191.1"/>
    </source>
</evidence>
<feature type="transmembrane region" description="Helical" evidence="7">
    <location>
        <begin position="6"/>
        <end position="28"/>
    </location>
</feature>
<dbReference type="Pfam" id="PF00528">
    <property type="entry name" value="BPD_transp_1"/>
    <property type="match status" value="1"/>
</dbReference>
<dbReference type="CDD" id="cd06261">
    <property type="entry name" value="TM_PBP2"/>
    <property type="match status" value="1"/>
</dbReference>
<reference evidence="9" key="1">
    <citation type="submission" date="2017-05" db="EMBL/GenBank/DDBJ databases">
        <authorList>
            <person name="Varghese N."/>
            <person name="Submissions S."/>
        </authorList>
    </citation>
    <scope>NUCLEOTIDE SEQUENCE</scope>
    <source>
        <strain evidence="9">Su22</strain>
    </source>
</reference>
<name>A0AA45WYY7_9CLOT</name>
<dbReference type="PANTHER" id="PTHR43744">
    <property type="entry name" value="ABC TRANSPORTER PERMEASE PROTEIN MG189-RELATED-RELATED"/>
    <property type="match status" value="1"/>
</dbReference>
<dbReference type="AlphaFoldDB" id="A0AA45WYY7"/>
<comment type="subcellular location">
    <subcellularLocation>
        <location evidence="1 7">Cell membrane</location>
        <topology evidence="1 7">Multi-pass membrane protein</topology>
    </subcellularLocation>
</comment>
<organism evidence="9 10">
    <name type="scientific">Anoxynatronum buryatiense</name>
    <dbReference type="NCBI Taxonomy" id="489973"/>
    <lineage>
        <taxon>Bacteria</taxon>
        <taxon>Bacillati</taxon>
        <taxon>Bacillota</taxon>
        <taxon>Clostridia</taxon>
        <taxon>Eubacteriales</taxon>
        <taxon>Clostridiaceae</taxon>
        <taxon>Anoxynatronum</taxon>
    </lineage>
</organism>
<dbReference type="PANTHER" id="PTHR43744:SF12">
    <property type="entry name" value="ABC TRANSPORTER PERMEASE PROTEIN MG189-RELATED"/>
    <property type="match status" value="1"/>
</dbReference>
<evidence type="ECO:0000256" key="7">
    <source>
        <dbReference type="RuleBase" id="RU363032"/>
    </source>
</evidence>
<feature type="transmembrane region" description="Helical" evidence="7">
    <location>
        <begin position="141"/>
        <end position="159"/>
    </location>
</feature>
<evidence type="ECO:0000256" key="1">
    <source>
        <dbReference type="ARBA" id="ARBA00004651"/>
    </source>
</evidence>
<keyword evidence="4 7" id="KW-0812">Transmembrane</keyword>
<comment type="similarity">
    <text evidence="7">Belongs to the binding-protein-dependent transport system permease family.</text>
</comment>
<evidence type="ECO:0000256" key="6">
    <source>
        <dbReference type="ARBA" id="ARBA00023136"/>
    </source>
</evidence>
<keyword evidence="3" id="KW-1003">Cell membrane</keyword>
<evidence type="ECO:0000256" key="2">
    <source>
        <dbReference type="ARBA" id="ARBA00022448"/>
    </source>
</evidence>
<feature type="domain" description="ABC transmembrane type-1" evidence="8">
    <location>
        <begin position="70"/>
        <end position="259"/>
    </location>
</feature>
<keyword evidence="10" id="KW-1185">Reference proteome</keyword>
<dbReference type="Proteomes" id="UP001158066">
    <property type="component" value="Unassembled WGS sequence"/>
</dbReference>
<feature type="transmembrane region" description="Helical" evidence="7">
    <location>
        <begin position="69"/>
        <end position="94"/>
    </location>
</feature>
<dbReference type="GO" id="GO:0005886">
    <property type="term" value="C:plasma membrane"/>
    <property type="evidence" value="ECO:0007669"/>
    <property type="project" value="UniProtKB-SubCell"/>
</dbReference>
<dbReference type="SUPFAM" id="SSF161098">
    <property type="entry name" value="MetI-like"/>
    <property type="match status" value="1"/>
</dbReference>
<dbReference type="PROSITE" id="PS50928">
    <property type="entry name" value="ABC_TM1"/>
    <property type="match status" value="1"/>
</dbReference>
<dbReference type="Gene3D" id="1.10.3720.10">
    <property type="entry name" value="MetI-like"/>
    <property type="match status" value="1"/>
</dbReference>
<evidence type="ECO:0000313" key="10">
    <source>
        <dbReference type="Proteomes" id="UP001158066"/>
    </source>
</evidence>
<protein>
    <submittedName>
        <fullName evidence="9">Carbohydrate ABC transporter membrane protein 2, CUT1 family</fullName>
    </submittedName>
</protein>
<evidence type="ECO:0000256" key="5">
    <source>
        <dbReference type="ARBA" id="ARBA00022989"/>
    </source>
</evidence>
<keyword evidence="5 7" id="KW-1133">Transmembrane helix</keyword>
<accession>A0AA45WYY7</accession>
<feature type="transmembrane region" description="Helical" evidence="7">
    <location>
        <begin position="238"/>
        <end position="258"/>
    </location>
</feature>
<keyword evidence="6 7" id="KW-0472">Membrane</keyword>
<evidence type="ECO:0000256" key="3">
    <source>
        <dbReference type="ARBA" id="ARBA00022475"/>
    </source>
</evidence>
<feature type="transmembrane region" description="Helical" evidence="7">
    <location>
        <begin position="180"/>
        <end position="202"/>
    </location>
</feature>
<proteinExistence type="inferred from homology"/>
<dbReference type="InterPro" id="IPR035906">
    <property type="entry name" value="MetI-like_sf"/>
</dbReference>
<evidence type="ECO:0000259" key="8">
    <source>
        <dbReference type="PROSITE" id="PS50928"/>
    </source>
</evidence>
<keyword evidence="2 7" id="KW-0813">Transport</keyword>
<dbReference type="EMBL" id="FXUF01000022">
    <property type="protein sequence ID" value="SMP71191.1"/>
    <property type="molecule type" value="Genomic_DNA"/>
</dbReference>
<gene>
    <name evidence="9" type="ORF">SAMN06296020_12234</name>
</gene>
<sequence>MNQHRLTGWWIHAILMITAILILIPFLWMVSISLSDYGAVFQRFLLIFPTSVSLEGYRQVLENSPFMRWFFNSVFVAGCLTAGQLTLGVLAAYAFARYRFKGSEPLFFFVLCTMMIPPQAILFPLFMVINAFGWVNTYQGVIVPHLASGYAIFVLRQFFLQIPRELDEAARIDGCHGFQVLYHVYLRSAVPAIISVGLIQLVRNWNDYYWTLVVLRDSQKMTLPVGIVAFRDETLVQWVPTMAAATLSVLPVLVIYVLGQRYFVQSHVHSGIK</sequence>
<evidence type="ECO:0000256" key="4">
    <source>
        <dbReference type="ARBA" id="ARBA00022692"/>
    </source>
</evidence>
<dbReference type="InterPro" id="IPR000515">
    <property type="entry name" value="MetI-like"/>
</dbReference>
<feature type="transmembrane region" description="Helical" evidence="7">
    <location>
        <begin position="106"/>
        <end position="129"/>
    </location>
</feature>
<dbReference type="GO" id="GO:0055085">
    <property type="term" value="P:transmembrane transport"/>
    <property type="evidence" value="ECO:0007669"/>
    <property type="project" value="InterPro"/>
</dbReference>
<comment type="caution">
    <text evidence="9">The sequence shown here is derived from an EMBL/GenBank/DDBJ whole genome shotgun (WGS) entry which is preliminary data.</text>
</comment>